<protein>
    <submittedName>
        <fullName evidence="6">Trypsin-like peptidase domain-containing protein</fullName>
    </submittedName>
</protein>
<dbReference type="SMART" id="SM00228">
    <property type="entry name" value="PDZ"/>
    <property type="match status" value="2"/>
</dbReference>
<feature type="region of interest" description="Disordered" evidence="3">
    <location>
        <begin position="53"/>
        <end position="79"/>
    </location>
</feature>
<dbReference type="RefSeq" id="WP_319614574.1">
    <property type="nucleotide sequence ID" value="NZ_JAWXYB010000018.1"/>
</dbReference>
<dbReference type="GO" id="GO:0006508">
    <property type="term" value="P:proteolysis"/>
    <property type="evidence" value="ECO:0007669"/>
    <property type="project" value="UniProtKB-KW"/>
</dbReference>
<keyword evidence="7" id="KW-1185">Reference proteome</keyword>
<dbReference type="Pfam" id="PF13180">
    <property type="entry name" value="PDZ_2"/>
    <property type="match status" value="1"/>
</dbReference>
<dbReference type="SUPFAM" id="SSF50156">
    <property type="entry name" value="PDZ domain-like"/>
    <property type="match status" value="2"/>
</dbReference>
<comment type="caution">
    <text evidence="6">The sequence shown here is derived from an EMBL/GenBank/DDBJ whole genome shotgun (WGS) entry which is preliminary data.</text>
</comment>
<feature type="signal peptide" evidence="4">
    <location>
        <begin position="1"/>
        <end position="24"/>
    </location>
</feature>
<evidence type="ECO:0000256" key="3">
    <source>
        <dbReference type="SAM" id="MobiDB-lite"/>
    </source>
</evidence>
<dbReference type="SUPFAM" id="SSF50494">
    <property type="entry name" value="Trypsin-like serine proteases"/>
    <property type="match status" value="1"/>
</dbReference>
<dbReference type="PANTHER" id="PTHR43343:SF3">
    <property type="entry name" value="PROTEASE DO-LIKE 8, CHLOROPLASTIC"/>
    <property type="match status" value="1"/>
</dbReference>
<dbReference type="PANTHER" id="PTHR43343">
    <property type="entry name" value="PEPTIDASE S12"/>
    <property type="match status" value="1"/>
</dbReference>
<evidence type="ECO:0000313" key="7">
    <source>
        <dbReference type="Proteomes" id="UP001279553"/>
    </source>
</evidence>
<dbReference type="InterPro" id="IPR001940">
    <property type="entry name" value="Peptidase_S1C"/>
</dbReference>
<dbReference type="Gene3D" id="2.30.42.10">
    <property type="match status" value="2"/>
</dbReference>
<dbReference type="PROSITE" id="PS50106">
    <property type="entry name" value="PDZ"/>
    <property type="match status" value="1"/>
</dbReference>
<dbReference type="InterPro" id="IPR001478">
    <property type="entry name" value="PDZ"/>
</dbReference>
<dbReference type="Gene3D" id="2.40.10.120">
    <property type="match status" value="1"/>
</dbReference>
<evidence type="ECO:0000256" key="2">
    <source>
        <dbReference type="ARBA" id="ARBA00022801"/>
    </source>
</evidence>
<evidence type="ECO:0000256" key="4">
    <source>
        <dbReference type="SAM" id="SignalP"/>
    </source>
</evidence>
<feature type="chain" id="PRO_5043342470" evidence="4">
    <location>
        <begin position="25"/>
        <end position="466"/>
    </location>
</feature>
<dbReference type="InterPro" id="IPR051201">
    <property type="entry name" value="Chloro_Bact_Ser_Proteases"/>
</dbReference>
<sequence>MTLRKTLPNLLLAAGLVASGRAEAMPTPPAIAKIARAALPAVVDIESIDPMKAKPAPGAELKPGAGGFQKSDAKKADSNSLIVPPRAEQALGTGFFISKDGYIVTNHHVIAGASEIKVTMHDGHIYTAKLIGSDKKADLAVLKIDTGHPDPFLTFGDSGKLELGDWVVAIGNPFGLGFSVSAGVVSALHRDIGSGPYDNFIQTDAAINRGNSGGPMLDANGHVVGVDSAIYSPSGGSVGIGFAIPSSMVEPVAKSLIAHGKMTRGWVGLRIEHVSADMERAWHLPSADGVVVGGVVADGPSSGKLAPADVITDVDDRPIRDVHSFKVALAEIPAGQTARFRYRIDGALHDAAITIAVPPTDKKPAAKPVPTQTAAKPDMIASLGIGVMTHPGARGVIVVSVDKNSAAARAGLHADTLIEAVGPDFVTTPKALNDRLARKHTVALLVDGPAGTSWISVPLDHGVRTH</sequence>
<feature type="domain" description="PDZ" evidence="5">
    <location>
        <begin position="256"/>
        <end position="322"/>
    </location>
</feature>
<gene>
    <name evidence="6" type="ORF">SIL87_12970</name>
</gene>
<dbReference type="Proteomes" id="UP001279553">
    <property type="component" value="Unassembled WGS sequence"/>
</dbReference>
<dbReference type="Pfam" id="PF13365">
    <property type="entry name" value="Trypsin_2"/>
    <property type="match status" value="1"/>
</dbReference>
<dbReference type="InterPro" id="IPR009003">
    <property type="entry name" value="Peptidase_S1_PA"/>
</dbReference>
<dbReference type="EMBL" id="JAWXYB010000018">
    <property type="protein sequence ID" value="MDX5931677.1"/>
    <property type="molecule type" value="Genomic_DNA"/>
</dbReference>
<organism evidence="6 7">
    <name type="scientific">Acidiphilium acidophilum</name>
    <name type="common">Thiobacillus acidophilus</name>
    <dbReference type="NCBI Taxonomy" id="76588"/>
    <lineage>
        <taxon>Bacteria</taxon>
        <taxon>Pseudomonadati</taxon>
        <taxon>Pseudomonadota</taxon>
        <taxon>Alphaproteobacteria</taxon>
        <taxon>Acetobacterales</taxon>
        <taxon>Acidocellaceae</taxon>
        <taxon>Acidiphilium</taxon>
    </lineage>
</organism>
<evidence type="ECO:0000259" key="5">
    <source>
        <dbReference type="PROSITE" id="PS50106"/>
    </source>
</evidence>
<dbReference type="InterPro" id="IPR036034">
    <property type="entry name" value="PDZ_sf"/>
</dbReference>
<evidence type="ECO:0000313" key="6">
    <source>
        <dbReference type="EMBL" id="MDX5931677.1"/>
    </source>
</evidence>
<proteinExistence type="predicted"/>
<keyword evidence="2" id="KW-0378">Hydrolase</keyword>
<dbReference type="AlphaFoldDB" id="A0AAW9DUG6"/>
<accession>A0AAW9DUG6</accession>
<keyword evidence="1" id="KW-0645">Protease</keyword>
<dbReference type="GO" id="GO:0004252">
    <property type="term" value="F:serine-type endopeptidase activity"/>
    <property type="evidence" value="ECO:0007669"/>
    <property type="project" value="InterPro"/>
</dbReference>
<evidence type="ECO:0000256" key="1">
    <source>
        <dbReference type="ARBA" id="ARBA00022670"/>
    </source>
</evidence>
<reference evidence="6 7" key="1">
    <citation type="submission" date="2023-11" db="EMBL/GenBank/DDBJ databases">
        <title>MicrobeMod: A computational toolkit for identifying prokaryotic methylation and restriction-modification with nanopore sequencing.</title>
        <authorList>
            <person name="Crits-Christoph A."/>
            <person name="Kang S.C."/>
            <person name="Lee H."/>
            <person name="Ostrov N."/>
        </authorList>
    </citation>
    <scope>NUCLEOTIDE SEQUENCE [LARGE SCALE GENOMIC DNA]</scope>
    <source>
        <strain evidence="6 7">DSMZ 700</strain>
    </source>
</reference>
<dbReference type="PRINTS" id="PR00834">
    <property type="entry name" value="PROTEASES2C"/>
</dbReference>
<name>A0AAW9DUG6_ACIAO</name>
<keyword evidence="4" id="KW-0732">Signal</keyword>